<feature type="transmembrane region" description="Helical" evidence="11">
    <location>
        <begin position="399"/>
        <end position="416"/>
    </location>
</feature>
<keyword evidence="7" id="KW-0869">Chloride channel</keyword>
<dbReference type="EMBL" id="JBDIME010000043">
    <property type="protein sequence ID" value="MEN2793306.1"/>
    <property type="molecule type" value="Genomic_DNA"/>
</dbReference>
<sequence length="580" mass="60725">MKKSNTLLFLASQRRRLRSSETALIGLAVLVGLCAGLMTLALAGAAHLLQNILYGVGIDRLSALSSISPARLLALPIGGGLLAALGYFVRARTRAPVDVVEANALHGGVIPIKDSLLVSAQTLLSNGAGASVGLEAAYAQMGGGVASVMGQWLRLRRNDLRVLVGAGAGAAVGAAFGAPLTGAFYAFEIVIGAYTPAAIAPVAAACLTAAVTIRASGMPAYLIALPSAHAITTLDYFLYAALGLVCAVLGIALMRAVTTIELWVRQSSIPDLVRPVLGGFLLIPIAWISPQALSAGHGALHLDLTEQVTLGFLVTIFLLKMAASAVSLGFGFRGGLFFASLFLGSLAGQIYAALISLVPGAPSVDPTDAALVGMAAMAVAVVGGPMTMSLLVLEATHDFALTGTAITAALCASALAREKFGFSFSTWRLHTRGETIRSARDIGWVRTLTAGRMMRREPPTADDWITISEFRRRFPLGSVSRVVLTNREGAYAGLVQTPAAYTVTDDLDSPIRTLATLTDSALRPEEDVAHVMTMFEELEADDLAVLDDSGRVLGTVSEKYVRRRYSGEIEKALKDIYGEG</sequence>
<name>A0ABU9YC85_9SPHN</name>
<evidence type="ECO:0000256" key="9">
    <source>
        <dbReference type="ARBA" id="ARBA00023303"/>
    </source>
</evidence>
<evidence type="ECO:0000256" key="1">
    <source>
        <dbReference type="ARBA" id="ARBA00004141"/>
    </source>
</evidence>
<comment type="caution">
    <text evidence="13">The sequence shown here is derived from an EMBL/GenBank/DDBJ whole genome shotgun (WGS) entry which is preliminary data.</text>
</comment>
<evidence type="ECO:0000256" key="7">
    <source>
        <dbReference type="ARBA" id="ARBA00023173"/>
    </source>
</evidence>
<dbReference type="SUPFAM" id="SSF81340">
    <property type="entry name" value="Clc chloride channel"/>
    <property type="match status" value="1"/>
</dbReference>
<evidence type="ECO:0000256" key="2">
    <source>
        <dbReference type="ARBA" id="ARBA00022448"/>
    </source>
</evidence>
<feature type="transmembrane region" description="Helical" evidence="11">
    <location>
        <begin position="69"/>
        <end position="89"/>
    </location>
</feature>
<feature type="transmembrane region" description="Helical" evidence="11">
    <location>
        <begin position="277"/>
        <end position="296"/>
    </location>
</feature>
<dbReference type="SUPFAM" id="SSF54631">
    <property type="entry name" value="CBS-domain pair"/>
    <property type="match status" value="1"/>
</dbReference>
<dbReference type="CDD" id="cd00400">
    <property type="entry name" value="Voltage_gated_ClC"/>
    <property type="match status" value="1"/>
</dbReference>
<keyword evidence="10" id="KW-0129">CBS domain</keyword>
<comment type="subcellular location">
    <subcellularLocation>
        <location evidence="1">Membrane</location>
        <topology evidence="1">Multi-pass membrane protein</topology>
    </subcellularLocation>
</comment>
<feature type="transmembrane region" description="Helical" evidence="11">
    <location>
        <begin position="236"/>
        <end position="257"/>
    </location>
</feature>
<dbReference type="Gene3D" id="3.10.580.10">
    <property type="entry name" value="CBS-domain"/>
    <property type="match status" value="1"/>
</dbReference>
<evidence type="ECO:0000256" key="11">
    <source>
        <dbReference type="SAM" id="Phobius"/>
    </source>
</evidence>
<feature type="transmembrane region" description="Helical" evidence="11">
    <location>
        <begin position="193"/>
        <end position="215"/>
    </location>
</feature>
<evidence type="ECO:0000313" key="14">
    <source>
        <dbReference type="Proteomes" id="UP001419910"/>
    </source>
</evidence>
<evidence type="ECO:0000256" key="4">
    <source>
        <dbReference type="ARBA" id="ARBA00022989"/>
    </source>
</evidence>
<evidence type="ECO:0000256" key="6">
    <source>
        <dbReference type="ARBA" id="ARBA00023136"/>
    </source>
</evidence>
<feature type="transmembrane region" description="Helical" evidence="11">
    <location>
        <begin position="162"/>
        <end position="187"/>
    </location>
</feature>
<keyword evidence="8" id="KW-0868">Chloride</keyword>
<dbReference type="Gene3D" id="1.10.3080.10">
    <property type="entry name" value="Clc chloride channel"/>
    <property type="match status" value="1"/>
</dbReference>
<gene>
    <name evidence="13" type="ORF">ABC974_27045</name>
</gene>
<dbReference type="InterPro" id="IPR000644">
    <property type="entry name" value="CBS_dom"/>
</dbReference>
<protein>
    <submittedName>
        <fullName evidence="13">Chloride channel protein</fullName>
    </submittedName>
</protein>
<dbReference type="PRINTS" id="PR00762">
    <property type="entry name" value="CLCHANNEL"/>
</dbReference>
<dbReference type="InterPro" id="IPR046342">
    <property type="entry name" value="CBS_dom_sf"/>
</dbReference>
<dbReference type="InterPro" id="IPR010916">
    <property type="entry name" value="TonB_box_CS"/>
</dbReference>
<proteinExistence type="predicted"/>
<keyword evidence="6 11" id="KW-0472">Membrane</keyword>
<evidence type="ECO:0000256" key="5">
    <source>
        <dbReference type="ARBA" id="ARBA00023065"/>
    </source>
</evidence>
<evidence type="ECO:0000256" key="3">
    <source>
        <dbReference type="ARBA" id="ARBA00022692"/>
    </source>
</evidence>
<keyword evidence="2" id="KW-0813">Transport</keyword>
<organism evidence="13 14">
    <name type="scientific">Sphingomonas oligophenolica</name>
    <dbReference type="NCBI Taxonomy" id="301154"/>
    <lineage>
        <taxon>Bacteria</taxon>
        <taxon>Pseudomonadati</taxon>
        <taxon>Pseudomonadota</taxon>
        <taxon>Alphaproteobacteria</taxon>
        <taxon>Sphingomonadales</taxon>
        <taxon>Sphingomonadaceae</taxon>
        <taxon>Sphingomonas</taxon>
    </lineage>
</organism>
<dbReference type="InterPro" id="IPR014743">
    <property type="entry name" value="Cl-channel_core"/>
</dbReference>
<dbReference type="PROSITE" id="PS51371">
    <property type="entry name" value="CBS"/>
    <property type="match status" value="1"/>
</dbReference>
<dbReference type="Proteomes" id="UP001419910">
    <property type="component" value="Unassembled WGS sequence"/>
</dbReference>
<dbReference type="RefSeq" id="WP_343889929.1">
    <property type="nucleotide sequence ID" value="NZ_BAAAEH010000027.1"/>
</dbReference>
<feature type="transmembrane region" description="Helical" evidence="11">
    <location>
        <begin position="336"/>
        <end position="358"/>
    </location>
</feature>
<evidence type="ECO:0000256" key="8">
    <source>
        <dbReference type="ARBA" id="ARBA00023214"/>
    </source>
</evidence>
<feature type="transmembrane region" description="Helical" evidence="11">
    <location>
        <begin position="21"/>
        <end position="49"/>
    </location>
</feature>
<dbReference type="PANTHER" id="PTHR43427:SF6">
    <property type="entry name" value="CHLORIDE CHANNEL PROTEIN CLC-E"/>
    <property type="match status" value="1"/>
</dbReference>
<evidence type="ECO:0000256" key="10">
    <source>
        <dbReference type="PROSITE-ProRule" id="PRU00703"/>
    </source>
</evidence>
<dbReference type="Pfam" id="PF00654">
    <property type="entry name" value="Voltage_CLC"/>
    <property type="match status" value="1"/>
</dbReference>
<keyword evidence="9" id="KW-0407">Ion channel</keyword>
<keyword evidence="4 11" id="KW-1133">Transmembrane helix</keyword>
<dbReference type="PROSITE" id="PS00430">
    <property type="entry name" value="TONB_DEPENDENT_REC_1"/>
    <property type="match status" value="1"/>
</dbReference>
<dbReference type="InterPro" id="IPR001807">
    <property type="entry name" value="ClC"/>
</dbReference>
<feature type="domain" description="CBS" evidence="12">
    <location>
        <begin position="510"/>
        <end position="571"/>
    </location>
</feature>
<reference evidence="13 14" key="1">
    <citation type="submission" date="2024-05" db="EMBL/GenBank/DDBJ databases">
        <authorList>
            <person name="Liu Q."/>
            <person name="Xin Y.-H."/>
        </authorList>
    </citation>
    <scope>NUCLEOTIDE SEQUENCE [LARGE SCALE GENOMIC DNA]</scope>
    <source>
        <strain evidence="13 14">CGMCC 1.10181</strain>
    </source>
</reference>
<accession>A0ABU9YC85</accession>
<keyword evidence="3 11" id="KW-0812">Transmembrane</keyword>
<feature type="transmembrane region" description="Helical" evidence="11">
    <location>
        <begin position="370"/>
        <end position="393"/>
    </location>
</feature>
<dbReference type="PANTHER" id="PTHR43427">
    <property type="entry name" value="CHLORIDE CHANNEL PROTEIN CLC-E"/>
    <property type="match status" value="1"/>
</dbReference>
<keyword evidence="14" id="KW-1185">Reference proteome</keyword>
<dbReference type="InterPro" id="IPR050368">
    <property type="entry name" value="ClC-type_chloride_channel"/>
</dbReference>
<feature type="transmembrane region" description="Helical" evidence="11">
    <location>
        <begin position="308"/>
        <end position="330"/>
    </location>
</feature>
<evidence type="ECO:0000259" key="12">
    <source>
        <dbReference type="PROSITE" id="PS51371"/>
    </source>
</evidence>
<keyword evidence="5" id="KW-0406">Ion transport</keyword>
<evidence type="ECO:0000313" key="13">
    <source>
        <dbReference type="EMBL" id="MEN2793306.1"/>
    </source>
</evidence>